<dbReference type="PRINTS" id="PR00081">
    <property type="entry name" value="GDHRDH"/>
</dbReference>
<reference evidence="5 6" key="1">
    <citation type="submission" date="2016-10" db="EMBL/GenBank/DDBJ databases">
        <authorList>
            <person name="de Groot N.N."/>
        </authorList>
    </citation>
    <scope>NUCLEOTIDE SEQUENCE [LARGE SCALE GENOMIC DNA]</scope>
    <source>
        <strain evidence="6">L7-484,KACC 16230,DSM 25025</strain>
    </source>
</reference>
<dbReference type="PANTHER" id="PTHR44196">
    <property type="entry name" value="DEHYDROGENASE/REDUCTASE SDR FAMILY MEMBER 7B"/>
    <property type="match status" value="1"/>
</dbReference>
<evidence type="ECO:0000256" key="3">
    <source>
        <dbReference type="RuleBase" id="RU000363"/>
    </source>
</evidence>
<proteinExistence type="inferred from homology"/>
<dbReference type="SUPFAM" id="SSF51735">
    <property type="entry name" value="NAD(P)-binding Rossmann-fold domains"/>
    <property type="match status" value="1"/>
</dbReference>
<dbReference type="InterPro" id="IPR036291">
    <property type="entry name" value="NAD(P)-bd_dom_sf"/>
</dbReference>
<dbReference type="STRING" id="1166073.SAMN05192530_101303"/>
<evidence type="ECO:0000313" key="5">
    <source>
        <dbReference type="EMBL" id="SDN57164.1"/>
    </source>
</evidence>
<organism evidence="5 6">
    <name type="scientific">Aureimonas jatrophae</name>
    <dbReference type="NCBI Taxonomy" id="1166073"/>
    <lineage>
        <taxon>Bacteria</taxon>
        <taxon>Pseudomonadati</taxon>
        <taxon>Pseudomonadota</taxon>
        <taxon>Alphaproteobacteria</taxon>
        <taxon>Hyphomicrobiales</taxon>
        <taxon>Aurantimonadaceae</taxon>
        <taxon>Aureimonas</taxon>
    </lineage>
</organism>
<dbReference type="AlphaFoldDB" id="A0A1H0CGZ1"/>
<feature type="domain" description="Ketoreductase" evidence="4">
    <location>
        <begin position="5"/>
        <end position="188"/>
    </location>
</feature>
<evidence type="ECO:0000259" key="4">
    <source>
        <dbReference type="SMART" id="SM00822"/>
    </source>
</evidence>
<evidence type="ECO:0000256" key="2">
    <source>
        <dbReference type="ARBA" id="ARBA00023002"/>
    </source>
</evidence>
<dbReference type="PIRSF" id="PIRSF000126">
    <property type="entry name" value="11-beta-HSD1"/>
    <property type="match status" value="1"/>
</dbReference>
<dbReference type="InterPro" id="IPR002347">
    <property type="entry name" value="SDR_fam"/>
</dbReference>
<dbReference type="EMBL" id="FNIT01000001">
    <property type="protein sequence ID" value="SDN57164.1"/>
    <property type="molecule type" value="Genomic_DNA"/>
</dbReference>
<dbReference type="InterPro" id="IPR020904">
    <property type="entry name" value="Sc_DH/Rdtase_CS"/>
</dbReference>
<keyword evidence="6" id="KW-1185">Reference proteome</keyword>
<evidence type="ECO:0000313" key="6">
    <source>
        <dbReference type="Proteomes" id="UP000198793"/>
    </source>
</evidence>
<dbReference type="PANTHER" id="PTHR44196:SF2">
    <property type="entry name" value="SHORT-CHAIN DEHYDROGENASE-RELATED"/>
    <property type="match status" value="1"/>
</dbReference>
<dbReference type="Pfam" id="PF00106">
    <property type="entry name" value="adh_short"/>
    <property type="match status" value="1"/>
</dbReference>
<sequence>MASSSRALVTGASAGIGRSYAEHLARTGCALVLVARRRDRLDDLAAELRAAHGVEVEVLPADLGDPVGVAAVAERLGASPPVDLLVNNAGYAARGMVAELDPAALADMIQVNVVALAQLSHAAMKAMRAAGRGRIINVSSGTVFANLPGNAGYGATKNFVTAFTRTLQVEAEGTGVEVQLLIPGVIATDFHTVAGNDLSRFPPERVMQADDLVVASLRALDMGESVCIPSLPDVSTWDRYGEAEAACWANVSRDKPAARYHGA</sequence>
<dbReference type="PROSITE" id="PS00061">
    <property type="entry name" value="ADH_SHORT"/>
    <property type="match status" value="1"/>
</dbReference>
<dbReference type="GO" id="GO:0016020">
    <property type="term" value="C:membrane"/>
    <property type="evidence" value="ECO:0007669"/>
    <property type="project" value="TreeGrafter"/>
</dbReference>
<protein>
    <recommendedName>
        <fullName evidence="4">Ketoreductase domain-containing protein</fullName>
    </recommendedName>
</protein>
<dbReference type="PRINTS" id="PR00080">
    <property type="entry name" value="SDRFAMILY"/>
</dbReference>
<accession>A0A1H0CGZ1</accession>
<dbReference type="Gene3D" id="3.40.50.720">
    <property type="entry name" value="NAD(P)-binding Rossmann-like Domain"/>
    <property type="match status" value="1"/>
</dbReference>
<dbReference type="OrthoDB" id="9785826at2"/>
<dbReference type="GO" id="GO:0016491">
    <property type="term" value="F:oxidoreductase activity"/>
    <property type="evidence" value="ECO:0007669"/>
    <property type="project" value="UniProtKB-KW"/>
</dbReference>
<keyword evidence="2" id="KW-0560">Oxidoreductase</keyword>
<dbReference type="Proteomes" id="UP000198793">
    <property type="component" value="Unassembled WGS sequence"/>
</dbReference>
<name>A0A1H0CGZ1_9HYPH</name>
<comment type="similarity">
    <text evidence="1 3">Belongs to the short-chain dehydrogenases/reductases (SDR) family.</text>
</comment>
<dbReference type="InterPro" id="IPR057326">
    <property type="entry name" value="KR_dom"/>
</dbReference>
<evidence type="ECO:0000256" key="1">
    <source>
        <dbReference type="ARBA" id="ARBA00006484"/>
    </source>
</evidence>
<dbReference type="RefSeq" id="WP_090667834.1">
    <property type="nucleotide sequence ID" value="NZ_FNIT01000001.1"/>
</dbReference>
<dbReference type="SMART" id="SM00822">
    <property type="entry name" value="PKS_KR"/>
    <property type="match status" value="1"/>
</dbReference>
<dbReference type="CDD" id="cd05233">
    <property type="entry name" value="SDR_c"/>
    <property type="match status" value="1"/>
</dbReference>
<gene>
    <name evidence="5" type="ORF">SAMN05192530_101303</name>
</gene>